<dbReference type="EMBL" id="JAFLEQ010000003">
    <property type="protein sequence ID" value="MBN9643318.1"/>
    <property type="molecule type" value="Genomic_DNA"/>
</dbReference>
<evidence type="ECO:0008006" key="5">
    <source>
        <dbReference type="Google" id="ProtNLM"/>
    </source>
</evidence>
<evidence type="ECO:0000313" key="4">
    <source>
        <dbReference type="Proteomes" id="UP000664332"/>
    </source>
</evidence>
<reference evidence="3" key="1">
    <citation type="submission" date="2021-03" db="EMBL/GenBank/DDBJ databases">
        <authorList>
            <person name="Sun Q."/>
        </authorList>
    </citation>
    <scope>NUCLEOTIDE SEQUENCE</scope>
    <source>
        <strain evidence="3">CCM 8862</strain>
    </source>
</reference>
<dbReference type="AlphaFoldDB" id="A0A939DYG8"/>
<evidence type="ECO:0000256" key="1">
    <source>
        <dbReference type="SAM" id="MobiDB-lite"/>
    </source>
</evidence>
<keyword evidence="2" id="KW-0732">Signal</keyword>
<evidence type="ECO:0000313" key="3">
    <source>
        <dbReference type="EMBL" id="MBN9643318.1"/>
    </source>
</evidence>
<protein>
    <recommendedName>
        <fullName evidence="5">Secreted protein</fullName>
    </recommendedName>
</protein>
<evidence type="ECO:0000256" key="2">
    <source>
        <dbReference type="SAM" id="SignalP"/>
    </source>
</evidence>
<feature type="region of interest" description="Disordered" evidence="1">
    <location>
        <begin position="259"/>
        <end position="317"/>
    </location>
</feature>
<feature type="chain" id="PRO_5039050985" description="Secreted protein" evidence="2">
    <location>
        <begin position="27"/>
        <end position="378"/>
    </location>
</feature>
<dbReference type="Proteomes" id="UP000664332">
    <property type="component" value="Unassembled WGS sequence"/>
</dbReference>
<feature type="compositionally biased region" description="Polar residues" evidence="1">
    <location>
        <begin position="291"/>
        <end position="303"/>
    </location>
</feature>
<feature type="signal peptide" evidence="2">
    <location>
        <begin position="1"/>
        <end position="26"/>
    </location>
</feature>
<feature type="compositionally biased region" description="Polar residues" evidence="1">
    <location>
        <begin position="259"/>
        <end position="271"/>
    </location>
</feature>
<gene>
    <name evidence="3" type="ORF">JZY06_01530</name>
</gene>
<proteinExistence type="predicted"/>
<organism evidence="3 4">
    <name type="scientific">Corynebacterium mendelii</name>
    <dbReference type="NCBI Taxonomy" id="2765362"/>
    <lineage>
        <taxon>Bacteria</taxon>
        <taxon>Bacillati</taxon>
        <taxon>Actinomycetota</taxon>
        <taxon>Actinomycetes</taxon>
        <taxon>Mycobacteriales</taxon>
        <taxon>Corynebacteriaceae</taxon>
        <taxon>Corynebacterium</taxon>
    </lineage>
</organism>
<accession>A0A939DYG8</accession>
<feature type="compositionally biased region" description="Basic and acidic residues" evidence="1">
    <location>
        <begin position="274"/>
        <end position="283"/>
    </location>
</feature>
<name>A0A939DYG8_9CORY</name>
<keyword evidence="4" id="KW-1185">Reference proteome</keyword>
<sequence>MRNRLFATMTICSLAAGVVTAPAATAAPAFGTTIDKVDGVNTCVFTADSDDTVAGSMLSARKHYNELRSILRRDIRKTLPDLADSFSRADAITGTAASPKAGSVDSDELKEIIAAVSSAMVERGYHEDEVYLAFHHSPAGETVRQTIKPADLDLLPPLTLTEARVFGTQLPSDPNSIPSRVKRYFRAAAQLRDWARTLRDNSSIALMSSVNTDATNKLLSSTKDITKYLPSELEAIARATVSRCTTTLTHKNVLDGSTSSQLVKNPIQGGSSDPARKKQREAQGDFFTGSAELSSGKNTSSVDQYKELSSGDSSNDKARSRKVGVLLATVGLVSFILNMLVKASPLAAIGARMFSDMLARAQAAANEGQEQQDQPANQ</sequence>
<comment type="caution">
    <text evidence="3">The sequence shown here is derived from an EMBL/GenBank/DDBJ whole genome shotgun (WGS) entry which is preliminary data.</text>
</comment>
<dbReference type="RefSeq" id="WP_207117890.1">
    <property type="nucleotide sequence ID" value="NZ_JAFLEQ010000003.1"/>
</dbReference>